<dbReference type="InterPro" id="IPR036683">
    <property type="entry name" value="CO_DH_flav_C_dom_sf"/>
</dbReference>
<dbReference type="GO" id="GO:0016491">
    <property type="term" value="F:oxidoreductase activity"/>
    <property type="evidence" value="ECO:0007669"/>
    <property type="project" value="UniProtKB-KW"/>
</dbReference>
<dbReference type="InterPro" id="IPR016166">
    <property type="entry name" value="FAD-bd_PCMH"/>
</dbReference>
<dbReference type="PROSITE" id="PS51387">
    <property type="entry name" value="FAD_PCMH"/>
    <property type="match status" value="1"/>
</dbReference>
<dbReference type="InterPro" id="IPR036318">
    <property type="entry name" value="FAD-bd_PCMH-like_sf"/>
</dbReference>
<protein>
    <recommendedName>
        <fullName evidence="4">FAD-binding PCMH-type domain-containing protein</fullName>
    </recommendedName>
</protein>
<sequence length="261" mass="27794">MKTFNYHSAKDVKEASKLASSSSVFLAGGMTTIPSMKLGLASYKDIINIKEIKKLSGIKVTGKKIIIGATTTHAEVANSKDVKKAIPSLAALAEGIGDPQVRNRGTIGGSIANNDPAADYPSACIALNATINTNNRKIDAENFFRGMFETSLKKTEVIESVEFEIPQKSSYQKLPNPASRYAVVGVYVAKYKSGINVAVTGAKPCVYNNKDLAQALSKNFSSSAIDSVKITSSGMNADIHASADYRANMVRVFAKKAVDAC</sequence>
<dbReference type="Gene3D" id="3.30.43.10">
    <property type="entry name" value="Uridine Diphospho-n-acetylenolpyruvylglucosamine Reductase, domain 2"/>
    <property type="match status" value="1"/>
</dbReference>
<evidence type="ECO:0000259" key="4">
    <source>
        <dbReference type="PROSITE" id="PS51387"/>
    </source>
</evidence>
<dbReference type="SUPFAM" id="SSF56176">
    <property type="entry name" value="FAD-binding/transporter-associated domain-like"/>
    <property type="match status" value="1"/>
</dbReference>
<evidence type="ECO:0000313" key="5">
    <source>
        <dbReference type="EMBL" id="SVB07130.1"/>
    </source>
</evidence>
<feature type="domain" description="FAD-binding PCMH-type" evidence="4">
    <location>
        <begin position="1"/>
        <end position="168"/>
    </location>
</feature>
<dbReference type="InterPro" id="IPR002346">
    <property type="entry name" value="Mopterin_DH_FAD-bd"/>
</dbReference>
<keyword evidence="3" id="KW-0560">Oxidoreductase</keyword>
<dbReference type="SMART" id="SM01092">
    <property type="entry name" value="CO_deh_flav_C"/>
    <property type="match status" value="1"/>
</dbReference>
<evidence type="ECO:0000256" key="2">
    <source>
        <dbReference type="ARBA" id="ARBA00022827"/>
    </source>
</evidence>
<evidence type="ECO:0000256" key="3">
    <source>
        <dbReference type="ARBA" id="ARBA00023002"/>
    </source>
</evidence>
<dbReference type="Gene3D" id="3.30.390.50">
    <property type="entry name" value="CO dehydrogenase flavoprotein, C-terminal domain"/>
    <property type="match status" value="1"/>
</dbReference>
<organism evidence="5">
    <name type="scientific">marine metagenome</name>
    <dbReference type="NCBI Taxonomy" id="408172"/>
    <lineage>
        <taxon>unclassified sequences</taxon>
        <taxon>metagenomes</taxon>
        <taxon>ecological metagenomes</taxon>
    </lineage>
</organism>
<dbReference type="SUPFAM" id="SSF55447">
    <property type="entry name" value="CO dehydrogenase flavoprotein C-terminal domain-like"/>
    <property type="match status" value="1"/>
</dbReference>
<dbReference type="Pfam" id="PF00941">
    <property type="entry name" value="FAD_binding_5"/>
    <property type="match status" value="1"/>
</dbReference>
<keyword evidence="1" id="KW-0285">Flavoprotein</keyword>
<dbReference type="AlphaFoldDB" id="A0A382AZZ5"/>
<dbReference type="GO" id="GO:0071949">
    <property type="term" value="F:FAD binding"/>
    <property type="evidence" value="ECO:0007669"/>
    <property type="project" value="InterPro"/>
</dbReference>
<evidence type="ECO:0000256" key="1">
    <source>
        <dbReference type="ARBA" id="ARBA00022630"/>
    </source>
</evidence>
<reference evidence="5" key="1">
    <citation type="submission" date="2018-05" db="EMBL/GenBank/DDBJ databases">
        <authorList>
            <person name="Lanie J.A."/>
            <person name="Ng W.-L."/>
            <person name="Kazmierczak K.M."/>
            <person name="Andrzejewski T.M."/>
            <person name="Davidsen T.M."/>
            <person name="Wayne K.J."/>
            <person name="Tettelin H."/>
            <person name="Glass J.I."/>
            <person name="Rusch D."/>
            <person name="Podicherti R."/>
            <person name="Tsui H.-C.T."/>
            <person name="Winkler M.E."/>
        </authorList>
    </citation>
    <scope>NUCLEOTIDE SEQUENCE</scope>
</reference>
<proteinExistence type="predicted"/>
<dbReference type="Gene3D" id="3.30.465.10">
    <property type="match status" value="1"/>
</dbReference>
<dbReference type="PANTHER" id="PTHR42659:SF2">
    <property type="entry name" value="XANTHINE DEHYDROGENASE SUBUNIT C-RELATED"/>
    <property type="match status" value="1"/>
</dbReference>
<accession>A0A382AZZ5</accession>
<keyword evidence="2" id="KW-0274">FAD</keyword>
<name>A0A382AZZ5_9ZZZZ</name>
<dbReference type="InterPro" id="IPR005107">
    <property type="entry name" value="CO_DH_flav_C"/>
</dbReference>
<dbReference type="InterPro" id="IPR051312">
    <property type="entry name" value="Diverse_Substr_Oxidored"/>
</dbReference>
<dbReference type="InterPro" id="IPR016169">
    <property type="entry name" value="FAD-bd_PCMH_sub2"/>
</dbReference>
<dbReference type="PANTHER" id="PTHR42659">
    <property type="entry name" value="XANTHINE DEHYDROGENASE SUBUNIT C-RELATED"/>
    <property type="match status" value="1"/>
</dbReference>
<gene>
    <name evidence="5" type="ORF">METZ01_LOCUS159984</name>
</gene>
<dbReference type="InterPro" id="IPR016167">
    <property type="entry name" value="FAD-bd_PCMH_sub1"/>
</dbReference>
<dbReference type="EMBL" id="UINC01027605">
    <property type="protein sequence ID" value="SVB07130.1"/>
    <property type="molecule type" value="Genomic_DNA"/>
</dbReference>